<dbReference type="KEGG" id="haby:HLVA_21670"/>
<evidence type="ECO:0000313" key="5">
    <source>
        <dbReference type="EMBL" id="BDU51598.1"/>
    </source>
</evidence>
<evidence type="ECO:0000256" key="2">
    <source>
        <dbReference type="ARBA" id="ARBA00023315"/>
    </source>
</evidence>
<keyword evidence="6" id="KW-1185">Reference proteome</keyword>
<dbReference type="RefSeq" id="WP_307905469.1">
    <property type="nucleotide sequence ID" value="NZ_AP027060.1"/>
</dbReference>
<feature type="domain" description="Beta-ketoacyl-[acyl-carrier-protein] synthase III N-terminal" evidence="4">
    <location>
        <begin position="112"/>
        <end position="196"/>
    </location>
</feature>
<proteinExistence type="predicted"/>
<dbReference type="InterPro" id="IPR016039">
    <property type="entry name" value="Thiolase-like"/>
</dbReference>
<dbReference type="InterPro" id="IPR013747">
    <property type="entry name" value="ACP_syn_III_C"/>
</dbReference>
<dbReference type="Pfam" id="PF08545">
    <property type="entry name" value="ACP_syn_III"/>
    <property type="match status" value="1"/>
</dbReference>
<evidence type="ECO:0000259" key="3">
    <source>
        <dbReference type="Pfam" id="PF08541"/>
    </source>
</evidence>
<gene>
    <name evidence="5" type="primary">fabH2</name>
    <name evidence="5" type="ORF">HLVA_21670</name>
</gene>
<dbReference type="GO" id="GO:0044550">
    <property type="term" value="P:secondary metabolite biosynthetic process"/>
    <property type="evidence" value="ECO:0007669"/>
    <property type="project" value="TreeGrafter"/>
</dbReference>
<feature type="domain" description="Beta-ketoacyl-[acyl-carrier-protein] synthase III C-terminal" evidence="3">
    <location>
        <begin position="254"/>
        <end position="327"/>
    </location>
</feature>
<accession>A0AAU9DSI4</accession>
<dbReference type="SUPFAM" id="SSF53901">
    <property type="entry name" value="Thiolase-like"/>
    <property type="match status" value="2"/>
</dbReference>
<dbReference type="EMBL" id="AP027060">
    <property type="protein sequence ID" value="BDU51598.1"/>
    <property type="molecule type" value="Genomic_DNA"/>
</dbReference>
<evidence type="ECO:0000313" key="6">
    <source>
        <dbReference type="Proteomes" id="UP001321582"/>
    </source>
</evidence>
<evidence type="ECO:0000259" key="4">
    <source>
        <dbReference type="Pfam" id="PF08545"/>
    </source>
</evidence>
<dbReference type="PANTHER" id="PTHR34069">
    <property type="entry name" value="3-OXOACYL-[ACYL-CARRIER-PROTEIN] SYNTHASE 3"/>
    <property type="match status" value="1"/>
</dbReference>
<keyword evidence="1" id="KW-0808">Transferase</keyword>
<name>A0AAU9DSI4_9FUSO</name>
<protein>
    <submittedName>
        <fullName evidence="5">3-oxoacyl-[acyl-carrier-protein] synthase 3 protein 2</fullName>
    </submittedName>
</protein>
<keyword evidence="2" id="KW-0012">Acyltransferase</keyword>
<dbReference type="Proteomes" id="UP001321582">
    <property type="component" value="Plasmid pHIC"/>
</dbReference>
<dbReference type="Gene3D" id="3.40.47.10">
    <property type="match status" value="2"/>
</dbReference>
<dbReference type="PANTHER" id="PTHR34069:SF2">
    <property type="entry name" value="BETA-KETOACYL-[ACYL-CARRIER-PROTEIN] SYNTHASE III"/>
    <property type="match status" value="1"/>
</dbReference>
<dbReference type="GO" id="GO:0006633">
    <property type="term" value="P:fatty acid biosynthetic process"/>
    <property type="evidence" value="ECO:0007669"/>
    <property type="project" value="InterPro"/>
</dbReference>
<dbReference type="Pfam" id="PF08541">
    <property type="entry name" value="ACP_syn_III_C"/>
    <property type="match status" value="1"/>
</dbReference>
<dbReference type="AlphaFoldDB" id="A0AAU9DSI4"/>
<sequence>MNGTKISGIGTYIHSVVSNNDYINIFGKKARFIDKKIPHKTRYSAINILDGSVEIRNSEMAYHASIEAMEMAKVKNDEIDMIIYSTSTPDYILPPNYVILQEKLGIKKCMGIDIRSGCSGFGNAIITAKQYIATGMAKKILVVGADLTSSRLSFLFKNLKEFPLKALYNLMLFGDAAGAVVVEKSEIDNFFGTIMGSSRPNSPFGSLIEVGGSVNPYPNGNFKNEDIPIHQNALATEQLIPGVMIEAVEEFLGKSNSKIEDFNYYILPIDSPRMASKVIEYFNLDSDKIISVGAEGGSLVNAAVPLALKKAYDLGKLKKGNKIMIYAAENTRWQYAVMGYNCNF</sequence>
<dbReference type="InterPro" id="IPR013751">
    <property type="entry name" value="ACP_syn_III_N"/>
</dbReference>
<geneLocation type="plasmid" evidence="5 6">
    <name>pHIC</name>
</geneLocation>
<evidence type="ECO:0000256" key="1">
    <source>
        <dbReference type="ARBA" id="ARBA00022679"/>
    </source>
</evidence>
<reference evidence="5 6" key="1">
    <citation type="submission" date="2022-11" db="EMBL/GenBank/DDBJ databases">
        <title>Haliovirga abyssi gen. nov., sp. nov., a mesophilic fermentative bacterium isolated from the Iheya North hydrothermal field and the proposal of Haliovirgaceae fam. nov.</title>
        <authorList>
            <person name="Miyazaki U."/>
            <person name="Tame A."/>
            <person name="Miyazaki J."/>
            <person name="Takai K."/>
            <person name="Sawayama S."/>
            <person name="Kitajima M."/>
            <person name="Okamoto A."/>
            <person name="Nakagawa S."/>
        </authorList>
    </citation>
    <scope>NUCLEOTIDE SEQUENCE [LARGE SCALE GENOMIC DNA]</scope>
    <source>
        <strain evidence="5 6">IC12</strain>
        <plasmid evidence="5 6">pHIC</plasmid>
    </source>
</reference>
<keyword evidence="5" id="KW-0614">Plasmid</keyword>
<organism evidence="5 6">
    <name type="scientific">Haliovirga abyssi</name>
    <dbReference type="NCBI Taxonomy" id="2996794"/>
    <lineage>
        <taxon>Bacteria</taxon>
        <taxon>Fusobacteriati</taxon>
        <taxon>Fusobacteriota</taxon>
        <taxon>Fusobacteriia</taxon>
        <taxon>Fusobacteriales</taxon>
        <taxon>Haliovirgaceae</taxon>
        <taxon>Haliovirga</taxon>
    </lineage>
</organism>
<dbReference type="GO" id="GO:0004315">
    <property type="term" value="F:3-oxoacyl-[acyl-carrier-protein] synthase activity"/>
    <property type="evidence" value="ECO:0007669"/>
    <property type="project" value="InterPro"/>
</dbReference>